<protein>
    <recommendedName>
        <fullName evidence="4">HTH marR-type domain-containing protein</fullName>
    </recommendedName>
</protein>
<dbReference type="SUPFAM" id="SSF46785">
    <property type="entry name" value="Winged helix' DNA-binding domain"/>
    <property type="match status" value="1"/>
</dbReference>
<dbReference type="AlphaFoldDB" id="A0A0K2LA28"/>
<keyword evidence="3" id="KW-0804">Transcription</keyword>
<dbReference type="Proteomes" id="UP000061546">
    <property type="component" value="Chromosome"/>
</dbReference>
<keyword evidence="2" id="KW-0238">DNA-binding</keyword>
<evidence type="ECO:0000256" key="2">
    <source>
        <dbReference type="ARBA" id="ARBA00023125"/>
    </source>
</evidence>
<dbReference type="PANTHER" id="PTHR42756:SF1">
    <property type="entry name" value="TRANSCRIPTIONAL REPRESSOR OF EMRAB OPERON"/>
    <property type="match status" value="1"/>
</dbReference>
<organism evidence="5 6">
    <name type="scientific">Companilactobacillus heilongjiangensis</name>
    <dbReference type="NCBI Taxonomy" id="1074467"/>
    <lineage>
        <taxon>Bacteria</taxon>
        <taxon>Bacillati</taxon>
        <taxon>Bacillota</taxon>
        <taxon>Bacilli</taxon>
        <taxon>Lactobacillales</taxon>
        <taxon>Lactobacillaceae</taxon>
        <taxon>Companilactobacillus</taxon>
    </lineage>
</organism>
<accession>A0A0K2LA28</accession>
<evidence type="ECO:0000313" key="6">
    <source>
        <dbReference type="Proteomes" id="UP000061546"/>
    </source>
</evidence>
<dbReference type="PANTHER" id="PTHR42756">
    <property type="entry name" value="TRANSCRIPTIONAL REGULATOR, MARR"/>
    <property type="match status" value="1"/>
</dbReference>
<evidence type="ECO:0000256" key="1">
    <source>
        <dbReference type="ARBA" id="ARBA00023015"/>
    </source>
</evidence>
<dbReference type="InterPro" id="IPR000835">
    <property type="entry name" value="HTH_MarR-typ"/>
</dbReference>
<reference evidence="5 6" key="1">
    <citation type="submission" date="2015-08" db="EMBL/GenBank/DDBJ databases">
        <title>Genomic sequence of Lactobacillus heilongjiangensis DSM 28069, isolated from Chinese traditional pickle.</title>
        <authorList>
            <person name="Jiang X."/>
            <person name="Zheng B."/>
            <person name="Cheng H."/>
        </authorList>
    </citation>
    <scope>NUCLEOTIDE SEQUENCE [LARGE SCALE GENOMIC DNA]</scope>
    <source>
        <strain evidence="5 6">DSM 28069</strain>
    </source>
</reference>
<keyword evidence="6" id="KW-1185">Reference proteome</keyword>
<gene>
    <name evidence="5" type="ORF">JP39_01510</name>
</gene>
<dbReference type="PRINTS" id="PR00598">
    <property type="entry name" value="HTHMARR"/>
</dbReference>
<sequence>MDDYNLIGFVMKYTSIKRRIASGYLKDKGLNAFESILLSIVYKNKSCTQDKIVEITVSDGAIVARSLKKLENYGYVLRKPDPDNGRRKIVTITEKGEELYDKVRRDFHASNEVMFKGITSEEQAQLERILEKVYKNLDSIEIPSK</sequence>
<dbReference type="GO" id="GO:0003700">
    <property type="term" value="F:DNA-binding transcription factor activity"/>
    <property type="evidence" value="ECO:0007669"/>
    <property type="project" value="InterPro"/>
</dbReference>
<dbReference type="RefSeq" id="WP_041499839.1">
    <property type="nucleotide sequence ID" value="NZ_BJDV01000014.1"/>
</dbReference>
<evidence type="ECO:0000259" key="4">
    <source>
        <dbReference type="PROSITE" id="PS50995"/>
    </source>
</evidence>
<dbReference type="Pfam" id="PF13463">
    <property type="entry name" value="HTH_27"/>
    <property type="match status" value="1"/>
</dbReference>
<dbReference type="GO" id="GO:0003677">
    <property type="term" value="F:DNA binding"/>
    <property type="evidence" value="ECO:0007669"/>
    <property type="project" value="UniProtKB-KW"/>
</dbReference>
<feature type="domain" description="HTH marR-type" evidence="4">
    <location>
        <begin position="1"/>
        <end position="135"/>
    </location>
</feature>
<dbReference type="InterPro" id="IPR036388">
    <property type="entry name" value="WH-like_DNA-bd_sf"/>
</dbReference>
<evidence type="ECO:0000313" key="5">
    <source>
        <dbReference type="EMBL" id="ALB28162.1"/>
    </source>
</evidence>
<evidence type="ECO:0000256" key="3">
    <source>
        <dbReference type="ARBA" id="ARBA00023163"/>
    </source>
</evidence>
<dbReference type="OrthoDB" id="2389730at2"/>
<dbReference type="KEGG" id="lhi:JP39_01510"/>
<dbReference type="STRING" id="1074467.JP39_01510"/>
<dbReference type="InterPro" id="IPR036390">
    <property type="entry name" value="WH_DNA-bd_sf"/>
</dbReference>
<name>A0A0K2LA28_9LACO</name>
<proteinExistence type="predicted"/>
<dbReference type="Gene3D" id="1.10.10.10">
    <property type="entry name" value="Winged helix-like DNA-binding domain superfamily/Winged helix DNA-binding domain"/>
    <property type="match status" value="1"/>
</dbReference>
<dbReference type="EMBL" id="CP012559">
    <property type="protein sequence ID" value="ALB28162.1"/>
    <property type="molecule type" value="Genomic_DNA"/>
</dbReference>
<keyword evidence="1" id="KW-0805">Transcription regulation</keyword>
<dbReference type="SMART" id="SM00347">
    <property type="entry name" value="HTH_MARR"/>
    <property type="match status" value="1"/>
</dbReference>
<dbReference type="PROSITE" id="PS50995">
    <property type="entry name" value="HTH_MARR_2"/>
    <property type="match status" value="1"/>
</dbReference>